<proteinExistence type="predicted"/>
<dbReference type="InterPro" id="IPR042095">
    <property type="entry name" value="SUMF_sf"/>
</dbReference>
<dbReference type="SUPFAM" id="SSF56436">
    <property type="entry name" value="C-type lectin-like"/>
    <property type="match status" value="1"/>
</dbReference>
<dbReference type="Gene3D" id="3.40.50.300">
    <property type="entry name" value="P-loop containing nucleotide triphosphate hydrolases"/>
    <property type="match status" value="1"/>
</dbReference>
<dbReference type="EMBL" id="RDQK01000003">
    <property type="protein sequence ID" value="RMX11412.1"/>
    <property type="molecule type" value="Genomic_DNA"/>
</dbReference>
<reference evidence="2 3" key="1">
    <citation type="submission" date="2018-10" db="EMBL/GenBank/DDBJ databases">
        <title>Comamonadaceae CDC group NO-1 genome sequencing and assembly.</title>
        <authorList>
            <person name="Bernier A.-M."/>
            <person name="Bernard K."/>
        </authorList>
    </citation>
    <scope>NUCLEOTIDE SEQUENCE [LARGE SCALE GENOMIC DNA]</scope>
    <source>
        <strain evidence="2 3">NML180581</strain>
    </source>
</reference>
<dbReference type="Gene3D" id="3.90.1580.10">
    <property type="entry name" value="paralog of FGE (formylglycine-generating enzyme)"/>
    <property type="match status" value="1"/>
</dbReference>
<evidence type="ECO:0000259" key="1">
    <source>
        <dbReference type="Pfam" id="PF03781"/>
    </source>
</evidence>
<evidence type="ECO:0000313" key="3">
    <source>
        <dbReference type="Proteomes" id="UP000281171"/>
    </source>
</evidence>
<dbReference type="Proteomes" id="UP000281171">
    <property type="component" value="Unassembled WGS sequence"/>
</dbReference>
<dbReference type="InterPro" id="IPR051043">
    <property type="entry name" value="Sulfatase_Mod_Factor_Kinase"/>
</dbReference>
<accession>A0A3M6R7U3</accession>
<dbReference type="GO" id="GO:0120147">
    <property type="term" value="F:formylglycine-generating oxidase activity"/>
    <property type="evidence" value="ECO:0007669"/>
    <property type="project" value="TreeGrafter"/>
</dbReference>
<dbReference type="InterPro" id="IPR005532">
    <property type="entry name" value="SUMF_dom"/>
</dbReference>
<sequence>MCFPPCTMPGQAPAQARPVCPARSDKLFSLGKLPWPGYSPLHGIHSPPFSVLHHNRWPYTRCTLRKNMPWNHLLARTSDPAVWLQELMHTLQAPLQGRTPGEMLEQQREKVARILQGSGLAGWGELKDWEQVVAGGLSERLAHRPSQELPRLVRELAQAMKLPGFDPVGALPGQAAEHIGWQKNLTAQGCEIWKQRRMHAQPADAAALSAFCSDVWTPRQPRINAPAANWPEAESVKAPIFFVASSGDGQQQGLNGWLRLWLWPCEGARLAFLPSVPQRVQPLAQSWTDGLAQANAWIRRRLDGQGGDWQDHALVWDVYTNECAYTLLQGNSASAVFALAGLWLARRHAPVEWAQWLACLRRDDWLRVRITAAIDDAADKTANDLQPVGGVEYKHPANWVLNQGGTHPKPSPLRVAHGQTYGDHEPIEPAPYPYANAHSLLQALARDALDLSEPLHALLGALQPALPRFSPPENDGLPRHLPKLEPDWQSPIADQAADQQWRSQVRAAAADTTPPTSLEAFALKRWATLAQDQHEGGSVNCLFVNLRLEEQSLPHRQAKPNGIYALDELLAQCEPDSATPTAHMQALMIAGAPGGGKTWLLHRFEQACTERLLWQLQLQQLKQQDNPCHLDVPLYVSLSGLPTNCQEDEQIVRWFRAQVLGGAEAPESRLKTRLHAPSNEPRIRLRIILDGLNEVKVTGTQERAERVQQVVRALWEHLRPGLPMLMGTRTHHRYSLNHNSATGQPFKVAIASLHPWDPGQIEAYLLKRWASEEHASLRPKAAWLRQEIEGSEAKGRRLHEVLSLPLYLRIQCELLEAGATRLLDSRAQLMSALLWRNLHREFILKRDESQDRKDCGLFSEQECAIAEQFHDHPNMDPPAFPRTGRLLQGLFALAWQMWLANGDKPAESRGTVALPLHDAKTTDSAISVAGVLSQLGWPGQDFENWKQQWLAMAQELGWLTVDRISQTARFTHQAYGEFLASQQLFWKPRHAGRRETPLPQDWKEDELDELARLLAPPALPRSCLEELDAQYAELARLWQNVPQSLLDDWLENGLRLPKQTVREELSQLGWADDDIQREISQLNAGGEAVITEQGQDWVWNLRLYGDLLHERGEFWRCNESPWHTQPFAWAWLVSSGWGDRKLWRFYCRHVFQELEQYFGSTGSWKFLGFDAKLESFFPGPLDEIALLALDSLPDSLPWLQEMLRAARHITPRFGETSHTPGQTGCWALLSHALQQEAVKLNQRHADNPQELRAWRREVAKLLLEVNQSADPELDQSLHGPFSSGLGAHDLRHRLRAGICLGEQGGLGSDAGDHLRYETVAIHTPNGQQAQGVRLKREHWCMIQPKSQGETDVAPFFMARYPVSIGEFRTFLRADGALDANAPWWLQGQLPGHSGAQEWLRKTLGLGLRTSVSHISLAPWEAELGPITSVSWYDANAYTHWASELYADWLADMAQKLSIPLLTLRLPTEREWRIAMRGADKVWLRRKDRKASLPLLFNHLGTAWMHLSPVGSFPASQAPSGIYDGLGNTWEWCANAPAFGEHGHCAASLKNDDVRRARCGGSCLAPALQCVPDYRDTLYPSNNDLETGFRLVIAEPL</sequence>
<comment type="caution">
    <text evidence="2">The sequence shown here is derived from an EMBL/GenBank/DDBJ whole genome shotgun (WGS) entry which is preliminary data.</text>
</comment>
<dbReference type="InterPro" id="IPR027417">
    <property type="entry name" value="P-loop_NTPase"/>
</dbReference>
<dbReference type="PANTHER" id="PTHR23150">
    <property type="entry name" value="SULFATASE MODIFYING FACTOR 1, 2"/>
    <property type="match status" value="1"/>
</dbReference>
<dbReference type="PANTHER" id="PTHR23150:SF19">
    <property type="entry name" value="FORMYLGLYCINE-GENERATING ENZYME"/>
    <property type="match status" value="1"/>
</dbReference>
<evidence type="ECO:0000313" key="2">
    <source>
        <dbReference type="EMBL" id="RMX11412.1"/>
    </source>
</evidence>
<feature type="domain" description="Sulfatase-modifying factor enzyme-like" evidence="1">
    <location>
        <begin position="1321"/>
        <end position="1591"/>
    </location>
</feature>
<gene>
    <name evidence="2" type="ORF">EBQ24_01690</name>
</gene>
<organism evidence="2 3">
    <name type="scientific">Allofranklinella schreckenbergeri</name>
    <dbReference type="NCBI Taxonomy" id="1076744"/>
    <lineage>
        <taxon>Bacteria</taxon>
        <taxon>Pseudomonadati</taxon>
        <taxon>Pseudomonadota</taxon>
        <taxon>Betaproteobacteria</taxon>
        <taxon>Burkholderiales</taxon>
        <taxon>Comamonadaceae</taxon>
        <taxon>Allofranklinella</taxon>
    </lineage>
</organism>
<protein>
    <recommendedName>
        <fullName evidence="1">Sulfatase-modifying factor enzyme-like domain-containing protein</fullName>
    </recommendedName>
</protein>
<name>A0A3M6R7U3_9BURK</name>
<dbReference type="Pfam" id="PF03781">
    <property type="entry name" value="FGE-sulfatase"/>
    <property type="match status" value="1"/>
</dbReference>
<dbReference type="InterPro" id="IPR016187">
    <property type="entry name" value="CTDL_fold"/>
</dbReference>